<protein>
    <submittedName>
        <fullName evidence="1">Uncharacterized protein</fullName>
    </submittedName>
</protein>
<organism evidence="1 2">
    <name type="scientific">Pedobacter cryoconitis</name>
    <dbReference type="NCBI Taxonomy" id="188932"/>
    <lineage>
        <taxon>Bacteria</taxon>
        <taxon>Pseudomonadati</taxon>
        <taxon>Bacteroidota</taxon>
        <taxon>Sphingobacteriia</taxon>
        <taxon>Sphingobacteriales</taxon>
        <taxon>Sphingobacteriaceae</taxon>
        <taxon>Pedobacter</taxon>
    </lineage>
</organism>
<dbReference type="KEGG" id="pcm:AY601_2645"/>
<dbReference type="PATRIC" id="fig|188932.3.peg.2757"/>
<gene>
    <name evidence="1" type="ORF">AY601_2645</name>
</gene>
<sequence length="203" mass="23476">MTIDSFKSLYIVYVELSVEQIYTFLKEDSFTSSFEIELFNDSIEKVYMEKLYGQSPAVFLGAVFFKPKQLKKGVIVLGNSGGWATLCNYICKSLNSFNIQFDINSLESGIYRNSLIMSHSGKIVRTVQSIINDKDIWQFSENGIPLWFENTELYKEPEKAKRINKEILIKYCEELGLDVRDSSFFESNDEAIFVKRKMKKIAV</sequence>
<keyword evidence="2" id="KW-1185">Reference proteome</keyword>
<name>A0A127VE94_9SPHI</name>
<dbReference type="EMBL" id="CP014504">
    <property type="protein sequence ID" value="AMP99531.1"/>
    <property type="molecule type" value="Genomic_DNA"/>
</dbReference>
<dbReference type="AlphaFoldDB" id="A0A127VE94"/>
<accession>A0A127VE94</accession>
<evidence type="ECO:0000313" key="2">
    <source>
        <dbReference type="Proteomes" id="UP000071561"/>
    </source>
</evidence>
<dbReference type="Proteomes" id="UP000071561">
    <property type="component" value="Chromosome"/>
</dbReference>
<reference evidence="1 2" key="1">
    <citation type="submission" date="2016-03" db="EMBL/GenBank/DDBJ databases">
        <title>Complete genome sequence of Pedobacter cryoconitis PAMC 27485.</title>
        <authorList>
            <person name="Lee J."/>
            <person name="Kim O.-S."/>
        </authorList>
    </citation>
    <scope>NUCLEOTIDE SEQUENCE [LARGE SCALE GENOMIC DNA]</scope>
    <source>
        <strain evidence="1 2">PAMC 27485</strain>
    </source>
</reference>
<dbReference type="OrthoDB" id="1151021at2"/>
<dbReference type="RefSeq" id="WP_068401776.1">
    <property type="nucleotide sequence ID" value="NZ_CP014504.1"/>
</dbReference>
<evidence type="ECO:0000313" key="1">
    <source>
        <dbReference type="EMBL" id="AMP99531.1"/>
    </source>
</evidence>
<proteinExistence type="predicted"/>